<dbReference type="AlphaFoldDB" id="A0A6M3LSX3"/>
<reference evidence="2" key="1">
    <citation type="submission" date="2020-03" db="EMBL/GenBank/DDBJ databases">
        <title>The deep terrestrial virosphere.</title>
        <authorList>
            <person name="Holmfeldt K."/>
            <person name="Nilsson E."/>
            <person name="Simone D."/>
            <person name="Lopez-Fernandez M."/>
            <person name="Wu X."/>
            <person name="de Brujin I."/>
            <person name="Lundin D."/>
            <person name="Andersson A."/>
            <person name="Bertilsson S."/>
            <person name="Dopson M."/>
        </authorList>
    </citation>
    <scope>NUCLEOTIDE SEQUENCE</scope>
    <source>
        <strain evidence="2">MM171A01705</strain>
    </source>
</reference>
<sequence>MEMTFAEAIESLIIGRRLKRLEWPDDGTYVVIANERLSIFKPEDKTVRPLIVSLGDMMGEDWVVITEQKPELLEIKKGKLIVSPEVTLGKQTEEKKEASIH</sequence>
<gene>
    <name evidence="2" type="ORF">MM171A01705_0003</name>
</gene>
<evidence type="ECO:0000259" key="1">
    <source>
        <dbReference type="Pfam" id="PF11195"/>
    </source>
</evidence>
<dbReference type="Pfam" id="PF11195">
    <property type="entry name" value="Tad2-like"/>
    <property type="match status" value="1"/>
</dbReference>
<proteinExistence type="predicted"/>
<organism evidence="2">
    <name type="scientific">viral metagenome</name>
    <dbReference type="NCBI Taxonomy" id="1070528"/>
    <lineage>
        <taxon>unclassified sequences</taxon>
        <taxon>metagenomes</taxon>
        <taxon>organismal metagenomes</taxon>
    </lineage>
</organism>
<feature type="domain" description="Thoeris anti-defense 2-like" evidence="1">
    <location>
        <begin position="3"/>
        <end position="65"/>
    </location>
</feature>
<dbReference type="InterPro" id="IPR021361">
    <property type="entry name" value="Tad2-like_dom"/>
</dbReference>
<protein>
    <recommendedName>
        <fullName evidence="1">Thoeris anti-defense 2-like domain-containing protein</fullName>
    </recommendedName>
</protein>
<dbReference type="EMBL" id="MT143588">
    <property type="protein sequence ID" value="QJA98526.1"/>
    <property type="molecule type" value="Genomic_DNA"/>
</dbReference>
<accession>A0A6M3LSX3</accession>
<evidence type="ECO:0000313" key="2">
    <source>
        <dbReference type="EMBL" id="QJA98526.1"/>
    </source>
</evidence>
<name>A0A6M3LSX3_9ZZZZ</name>